<keyword evidence="2" id="KW-0614">Plasmid</keyword>
<dbReference type="STRING" id="78245.Xaut_2266"/>
<dbReference type="EMBL" id="CP000781">
    <property type="protein sequence ID" value="ABS67509.1"/>
    <property type="molecule type" value="Genomic_DNA"/>
</dbReference>
<sequence length="110" mass="11385">MTMLGAHQSARAGAFAPLRRLIAGAMARDLRALVVPGVDVALAAGLDLSRAGLTEADGPRQANVLLVMLPLPAPMLKAATVAYAQMPRPRTVLVLGEGVIAPLPEPDSVR</sequence>
<geneLocation type="plasmid" evidence="2 3">
    <name>pXAUT01</name>
</geneLocation>
<dbReference type="AlphaFoldDB" id="A7IHL6"/>
<dbReference type="KEGG" id="xau:Xaut_2266"/>
<dbReference type="Proteomes" id="UP000002417">
    <property type="component" value="Chromosome"/>
</dbReference>
<keyword evidence="3" id="KW-1185">Reference proteome</keyword>
<gene>
    <name evidence="1" type="ordered locus">Xaut_2266</name>
    <name evidence="2" type="ordered locus">Xaut_4884</name>
</gene>
<protein>
    <submittedName>
        <fullName evidence="1">Ni Fe-hydrogenase III large subunit-like protein</fullName>
    </submittedName>
</protein>
<evidence type="ECO:0000313" key="2">
    <source>
        <dbReference type="EMBL" id="ABS70092.1"/>
    </source>
</evidence>
<reference evidence="1 3" key="1">
    <citation type="submission" date="2007-07" db="EMBL/GenBank/DDBJ databases">
        <title>Complete sequence of chromosome of Xanthobacter autotrophicus Py2.</title>
        <authorList>
            <consortium name="US DOE Joint Genome Institute"/>
            <person name="Copeland A."/>
            <person name="Lucas S."/>
            <person name="Lapidus A."/>
            <person name="Barry K."/>
            <person name="Glavina del Rio T."/>
            <person name="Hammon N."/>
            <person name="Israni S."/>
            <person name="Dalin E."/>
            <person name="Tice H."/>
            <person name="Pitluck S."/>
            <person name="Sims D."/>
            <person name="Brettin T."/>
            <person name="Bruce D."/>
            <person name="Detter J.C."/>
            <person name="Han C."/>
            <person name="Tapia R."/>
            <person name="Brainard J."/>
            <person name="Schmutz J."/>
            <person name="Larimer F."/>
            <person name="Land M."/>
            <person name="Hauser L."/>
            <person name="Kyrpides N."/>
            <person name="Kim E."/>
            <person name="Ensigns S.A."/>
            <person name="Richardson P."/>
        </authorList>
    </citation>
    <scope>NUCLEOTIDE SEQUENCE [LARGE SCALE GENOMIC DNA]</scope>
    <source>
        <strain evidence="3">ATCC BAA-1158 / Py2</strain>
        <strain evidence="1">Py2</strain>
    </source>
</reference>
<dbReference type="EMBL" id="CP000782">
    <property type="protein sequence ID" value="ABS70092.1"/>
    <property type="molecule type" value="Genomic_DNA"/>
</dbReference>
<accession>A7IHL6</accession>
<organism evidence="1 3">
    <name type="scientific">Xanthobacter autotrophicus (strain ATCC BAA-1158 / Py2)</name>
    <dbReference type="NCBI Taxonomy" id="78245"/>
    <lineage>
        <taxon>Bacteria</taxon>
        <taxon>Pseudomonadati</taxon>
        <taxon>Pseudomonadota</taxon>
        <taxon>Alphaproteobacteria</taxon>
        <taxon>Hyphomicrobiales</taxon>
        <taxon>Xanthobacteraceae</taxon>
        <taxon>Xanthobacter</taxon>
    </lineage>
</organism>
<dbReference type="Gene3D" id="3.40.50.12280">
    <property type="match status" value="1"/>
</dbReference>
<dbReference type="eggNOG" id="COG0377">
    <property type="taxonomic scope" value="Bacteria"/>
</dbReference>
<dbReference type="KEGG" id="xau:Xaut_4884"/>
<proteinExistence type="predicted"/>
<name>A7IHL6_XANP2</name>
<reference evidence="2 3" key="2">
    <citation type="submission" date="2007-07" db="EMBL/GenBank/DDBJ databases">
        <title>Complete sequence of plasmid pXAUT01 of Xanthobacter autotrophicus Py2.</title>
        <authorList>
            <consortium name="US DOE Joint Genome Institute"/>
            <person name="Copeland A."/>
            <person name="Lucas S."/>
            <person name="Lapidus A."/>
            <person name="Barry K."/>
            <person name="Glavina del Rio T."/>
            <person name="Hammon N."/>
            <person name="Israni S."/>
            <person name="Dalin E."/>
            <person name="Tice H."/>
            <person name="Pitluck S."/>
            <person name="Sims D."/>
            <person name="Brettin T."/>
            <person name="Bruce D."/>
            <person name="Detter J.C."/>
            <person name="Han C."/>
            <person name="Tapia R."/>
            <person name="Brainard J."/>
            <person name="Schmutz J."/>
            <person name="Larimer F."/>
            <person name="Land M."/>
            <person name="Hauser L."/>
            <person name="Kyrpides N."/>
            <person name="Kim E."/>
            <person name="Ensigns S.A."/>
            <person name="Richardson P."/>
        </authorList>
    </citation>
    <scope>NUCLEOTIDE SEQUENCE [LARGE SCALE GENOMIC DNA]</scope>
    <source>
        <strain evidence="3">ATCC BAA-1158 / Py2</strain>
        <strain evidence="2">Py2</strain>
        <plasmid evidence="3">Plasmid pXAUT01</plasmid>
        <plasmid evidence="2">pXAUT01</plasmid>
    </source>
</reference>
<dbReference type="HOGENOM" id="CLU_2170079_0_0_5"/>
<dbReference type="Proteomes" id="UP000002417">
    <property type="component" value="Plasmid pXAUT01"/>
</dbReference>
<dbReference type="SUPFAM" id="SSF56770">
    <property type="entry name" value="HydA/Nqo6-like"/>
    <property type="match status" value="1"/>
</dbReference>
<evidence type="ECO:0000313" key="3">
    <source>
        <dbReference type="Proteomes" id="UP000002417"/>
    </source>
</evidence>
<evidence type="ECO:0000313" key="1">
    <source>
        <dbReference type="EMBL" id="ABS67509.1"/>
    </source>
</evidence>